<name>A0ABU9GNT5_9GAMM</name>
<feature type="transmembrane region" description="Helical" evidence="1">
    <location>
        <begin position="71"/>
        <end position="98"/>
    </location>
</feature>
<dbReference type="RefSeq" id="WP_341596987.1">
    <property type="nucleotide sequence ID" value="NZ_JBAKAZ010000012.1"/>
</dbReference>
<evidence type="ECO:0000256" key="1">
    <source>
        <dbReference type="SAM" id="Phobius"/>
    </source>
</evidence>
<dbReference type="PANTHER" id="PTHR30503:SF3">
    <property type="entry name" value="INNER MEMBRANE PROTEIN YEDI"/>
    <property type="match status" value="1"/>
</dbReference>
<dbReference type="InterPro" id="IPR008526">
    <property type="entry name" value="YedI"/>
</dbReference>
<dbReference type="PIRSF" id="PIRSF016660">
    <property type="entry name" value="YedI"/>
    <property type="match status" value="1"/>
</dbReference>
<proteinExistence type="predicted"/>
<feature type="transmembrane region" description="Helical" evidence="1">
    <location>
        <begin position="232"/>
        <end position="253"/>
    </location>
</feature>
<accession>A0ABU9GNT5</accession>
<feature type="transmembrane region" description="Helical" evidence="1">
    <location>
        <begin position="273"/>
        <end position="302"/>
    </location>
</feature>
<reference evidence="2 3" key="1">
    <citation type="submission" date="2024-02" db="EMBL/GenBank/DDBJ databases">
        <title>Bacteria isolated from the canopy kelp, Nereocystis luetkeana.</title>
        <authorList>
            <person name="Pfister C.A."/>
            <person name="Younker I.T."/>
            <person name="Light S.H."/>
        </authorList>
    </citation>
    <scope>NUCLEOTIDE SEQUENCE [LARGE SCALE GENOMIC DNA]</scope>
    <source>
        <strain evidence="2 3">TI.1.05</strain>
    </source>
</reference>
<dbReference type="Pfam" id="PF05661">
    <property type="entry name" value="DUF808"/>
    <property type="match status" value="1"/>
</dbReference>
<feature type="transmembrane region" description="Helical" evidence="1">
    <location>
        <begin position="150"/>
        <end position="170"/>
    </location>
</feature>
<gene>
    <name evidence="2" type="ORF">V6256_05070</name>
</gene>
<keyword evidence="1" id="KW-0812">Transmembrane</keyword>
<dbReference type="EMBL" id="JBAKAZ010000012">
    <property type="protein sequence ID" value="MEL0628974.1"/>
    <property type="molecule type" value="Genomic_DNA"/>
</dbReference>
<keyword evidence="1" id="KW-0472">Membrane</keyword>
<evidence type="ECO:0000313" key="2">
    <source>
        <dbReference type="EMBL" id="MEL0628974.1"/>
    </source>
</evidence>
<keyword evidence="1" id="KW-1133">Transmembrane helix</keyword>
<dbReference type="PANTHER" id="PTHR30503">
    <property type="entry name" value="INNER MEMBRANE PROTEIN YEDI"/>
    <property type="match status" value="1"/>
</dbReference>
<sequence length="312" mass="33393">MAGLSLLALLDDIATVLDDVALMSKVAAKKTVGVLGDDLALNAQQVSGVRAEREIPVVWAVAKGSLLNKAIIVPIALILSTFLPAAITVLLLIGGVYLSFEGFEKVLHYYFPHEDKEQTKKQRVEANSDDNINLVAVEKDKIKGAIRTDFILSAEVVVISLGTIATATLLTQVLTLVGVSIALTFAVYGFVAVIVKMDDLGLYLIEKSGDGASLTKSIGQFLLTFAPILMKLLVVVGTIAMFLVGGGLIVHHIPLVTEFYHHLEQSLLATNIIFQYLAPTAVIALVGLIAGASCFLIVKLIAGSYMRFCKKE</sequence>
<evidence type="ECO:0000313" key="3">
    <source>
        <dbReference type="Proteomes" id="UP001369082"/>
    </source>
</evidence>
<protein>
    <submittedName>
        <fullName evidence="2">DUF808 domain-containing protein</fullName>
    </submittedName>
</protein>
<keyword evidence="3" id="KW-1185">Reference proteome</keyword>
<feature type="transmembrane region" description="Helical" evidence="1">
    <location>
        <begin position="176"/>
        <end position="195"/>
    </location>
</feature>
<comment type="caution">
    <text evidence="2">The sequence shown here is derived from an EMBL/GenBank/DDBJ whole genome shotgun (WGS) entry which is preliminary data.</text>
</comment>
<dbReference type="Proteomes" id="UP001369082">
    <property type="component" value="Unassembled WGS sequence"/>
</dbReference>
<organism evidence="2 3">
    <name type="scientific">Psychromonas aquatilis</name>
    <dbReference type="NCBI Taxonomy" id="2005072"/>
    <lineage>
        <taxon>Bacteria</taxon>
        <taxon>Pseudomonadati</taxon>
        <taxon>Pseudomonadota</taxon>
        <taxon>Gammaproteobacteria</taxon>
        <taxon>Alteromonadales</taxon>
        <taxon>Psychromonadaceae</taxon>
        <taxon>Psychromonas</taxon>
    </lineage>
</organism>